<keyword evidence="5" id="KW-0297">G-protein coupled receptor</keyword>
<evidence type="ECO:0000313" key="12">
    <source>
        <dbReference type="EMBL" id="CAI5439680.1"/>
    </source>
</evidence>
<evidence type="ECO:0000256" key="2">
    <source>
        <dbReference type="ARBA" id="ARBA00022475"/>
    </source>
</evidence>
<feature type="transmembrane region" description="Helical" evidence="10">
    <location>
        <begin position="82"/>
        <end position="106"/>
    </location>
</feature>
<evidence type="ECO:0000256" key="6">
    <source>
        <dbReference type="ARBA" id="ARBA00023136"/>
    </source>
</evidence>
<evidence type="ECO:0000256" key="8">
    <source>
        <dbReference type="ARBA" id="ARBA00023180"/>
    </source>
</evidence>
<feature type="transmembrane region" description="Helical" evidence="10">
    <location>
        <begin position="220"/>
        <end position="245"/>
    </location>
</feature>
<dbReference type="SUPFAM" id="SSF81321">
    <property type="entry name" value="Family A G protein-coupled receptor-like"/>
    <property type="match status" value="1"/>
</dbReference>
<dbReference type="AlphaFoldDB" id="A0A9P1I4W8"/>
<evidence type="ECO:0000256" key="3">
    <source>
        <dbReference type="ARBA" id="ARBA00022692"/>
    </source>
</evidence>
<dbReference type="Gene3D" id="1.20.1070.10">
    <property type="entry name" value="Rhodopsin 7-helix transmembrane proteins"/>
    <property type="match status" value="1"/>
</dbReference>
<dbReference type="CDD" id="cd00637">
    <property type="entry name" value="7tm_classA_rhodopsin-like"/>
    <property type="match status" value="1"/>
</dbReference>
<sequence length="377" mass="43754">MNISDTTFFGGELNMTTEDNALAYELILRQQLEAHRQKEDHWNSLARRFGICYIVLGILAIIVNIVIFTSIILRRRHTFSQVFYIIILNFTIIDTIKGVSSILFAIKHVTSDLSSESSWAVIVDQYGGVLLRFTNLTTIMNVLLITLNEFIFICYPLRYSSIVTKHRVLISIVSSWFLAAFLVILNMWASFQHKTFMIDDECKEEMEECLQFNKSSLFKFFLFHLMLVVFCLTCLAVTVGCYLVLFKIISNLMKSDAKFQAEVDLLNDENPQAKNIARRRKYVLMIGSVIVVYTVFLVTYAVIQTIHVINIRSRNLSDGMITLKFVCYLFISFHSLLQPFCFMRMKEFRNILKRTICGCLKPNNPDFRRSSFRPTEI</sequence>
<comment type="caution">
    <text evidence="12">The sequence shown here is derived from an EMBL/GenBank/DDBJ whole genome shotgun (WGS) entry which is preliminary data.</text>
</comment>
<name>A0A9P1I4W8_9PELO</name>
<keyword evidence="7" id="KW-0675">Receptor</keyword>
<feature type="transmembrane region" description="Helical" evidence="10">
    <location>
        <begin position="323"/>
        <end position="343"/>
    </location>
</feature>
<keyword evidence="3 10" id="KW-0812">Transmembrane</keyword>
<accession>A0A9P1I4W8</accession>
<feature type="transmembrane region" description="Helical" evidence="10">
    <location>
        <begin position="282"/>
        <end position="303"/>
    </location>
</feature>
<keyword evidence="6 10" id="KW-0472">Membrane</keyword>
<feature type="transmembrane region" description="Helical" evidence="10">
    <location>
        <begin position="168"/>
        <end position="189"/>
    </location>
</feature>
<feature type="transmembrane region" description="Helical" evidence="10">
    <location>
        <begin position="48"/>
        <end position="73"/>
    </location>
</feature>
<keyword evidence="13" id="KW-1185">Reference proteome</keyword>
<dbReference type="GO" id="GO:0005886">
    <property type="term" value="C:plasma membrane"/>
    <property type="evidence" value="ECO:0007669"/>
    <property type="project" value="UniProtKB-SubCell"/>
</dbReference>
<keyword evidence="9" id="KW-0807">Transducer</keyword>
<dbReference type="PROSITE" id="PS50262">
    <property type="entry name" value="G_PROTEIN_RECEP_F1_2"/>
    <property type="match status" value="1"/>
</dbReference>
<evidence type="ECO:0000256" key="1">
    <source>
        <dbReference type="ARBA" id="ARBA00004651"/>
    </source>
</evidence>
<dbReference type="Proteomes" id="UP001152747">
    <property type="component" value="Unassembled WGS sequence"/>
</dbReference>
<evidence type="ECO:0000313" key="13">
    <source>
        <dbReference type="Proteomes" id="UP001152747"/>
    </source>
</evidence>
<reference evidence="12" key="1">
    <citation type="submission" date="2022-11" db="EMBL/GenBank/DDBJ databases">
        <authorList>
            <person name="Kikuchi T."/>
        </authorList>
    </citation>
    <scope>NUCLEOTIDE SEQUENCE</scope>
    <source>
        <strain evidence="12">PS1010</strain>
    </source>
</reference>
<protein>
    <recommendedName>
        <fullName evidence="11">G-protein coupled receptors family 1 profile domain-containing protein</fullName>
    </recommendedName>
</protein>
<organism evidence="12 13">
    <name type="scientific">Caenorhabditis angaria</name>
    <dbReference type="NCBI Taxonomy" id="860376"/>
    <lineage>
        <taxon>Eukaryota</taxon>
        <taxon>Metazoa</taxon>
        <taxon>Ecdysozoa</taxon>
        <taxon>Nematoda</taxon>
        <taxon>Chromadorea</taxon>
        <taxon>Rhabditida</taxon>
        <taxon>Rhabditina</taxon>
        <taxon>Rhabditomorpha</taxon>
        <taxon>Rhabditoidea</taxon>
        <taxon>Rhabditidae</taxon>
        <taxon>Peloderinae</taxon>
        <taxon>Caenorhabditis</taxon>
    </lineage>
</organism>
<evidence type="ECO:0000256" key="10">
    <source>
        <dbReference type="SAM" id="Phobius"/>
    </source>
</evidence>
<evidence type="ECO:0000256" key="4">
    <source>
        <dbReference type="ARBA" id="ARBA00022989"/>
    </source>
</evidence>
<dbReference type="EMBL" id="CANHGI010000001">
    <property type="protein sequence ID" value="CAI5439680.1"/>
    <property type="molecule type" value="Genomic_DNA"/>
</dbReference>
<evidence type="ECO:0000259" key="11">
    <source>
        <dbReference type="PROSITE" id="PS50262"/>
    </source>
</evidence>
<dbReference type="Pfam" id="PF00001">
    <property type="entry name" value="7tm_1"/>
    <property type="match status" value="1"/>
</dbReference>
<feature type="transmembrane region" description="Helical" evidence="10">
    <location>
        <begin position="126"/>
        <end position="147"/>
    </location>
</feature>
<gene>
    <name evidence="12" type="ORF">CAMP_LOCUS2317</name>
</gene>
<keyword evidence="2" id="KW-1003">Cell membrane</keyword>
<proteinExistence type="predicted"/>
<dbReference type="InterPro" id="IPR000276">
    <property type="entry name" value="GPCR_Rhodpsn"/>
</dbReference>
<dbReference type="OrthoDB" id="9894375at2759"/>
<dbReference type="InterPro" id="IPR017452">
    <property type="entry name" value="GPCR_Rhodpsn_7TM"/>
</dbReference>
<evidence type="ECO:0000256" key="7">
    <source>
        <dbReference type="ARBA" id="ARBA00023170"/>
    </source>
</evidence>
<comment type="subcellular location">
    <subcellularLocation>
        <location evidence="1">Cell membrane</location>
        <topology evidence="1">Multi-pass membrane protein</topology>
    </subcellularLocation>
</comment>
<evidence type="ECO:0000256" key="9">
    <source>
        <dbReference type="ARBA" id="ARBA00023224"/>
    </source>
</evidence>
<dbReference type="PANTHER" id="PTHR24246">
    <property type="entry name" value="OLFACTORY RECEPTOR AND ADENOSINE RECEPTOR"/>
    <property type="match status" value="1"/>
</dbReference>
<dbReference type="GO" id="GO:0004930">
    <property type="term" value="F:G protein-coupled receptor activity"/>
    <property type="evidence" value="ECO:0007669"/>
    <property type="project" value="UniProtKB-KW"/>
</dbReference>
<dbReference type="PANTHER" id="PTHR24246:SF27">
    <property type="entry name" value="ADENOSINE RECEPTOR, ISOFORM A"/>
    <property type="match status" value="1"/>
</dbReference>
<feature type="domain" description="G-protein coupled receptors family 1 profile" evidence="11">
    <location>
        <begin position="63"/>
        <end position="342"/>
    </location>
</feature>
<keyword evidence="4 10" id="KW-1133">Transmembrane helix</keyword>
<evidence type="ECO:0000256" key="5">
    <source>
        <dbReference type="ARBA" id="ARBA00023040"/>
    </source>
</evidence>
<keyword evidence="8" id="KW-0325">Glycoprotein</keyword>